<evidence type="ECO:0000313" key="3">
    <source>
        <dbReference type="Proteomes" id="UP000828390"/>
    </source>
</evidence>
<dbReference type="Proteomes" id="UP000828390">
    <property type="component" value="Unassembled WGS sequence"/>
</dbReference>
<proteinExistence type="predicted"/>
<dbReference type="EMBL" id="JAIWYP010000003">
    <property type="protein sequence ID" value="KAH3859420.1"/>
    <property type="molecule type" value="Genomic_DNA"/>
</dbReference>
<gene>
    <name evidence="2" type="ORF">DPMN_102234</name>
</gene>
<sequence length="278" mass="32176">MYFVNLHVIGCNTHQQHFHWSIYTCLDSSHQPFDVQTTKVVSSKMAEINMQNNEDYYKTAVYNVTPRPWTLCANYKHQSSPYRFCHSPITPMLAHIATKLRTPIANKSVINIQEPIERVGTPKCWMLSQLPFTTPLLLNLLDSVQAEAVITNNTEFVDLLQLIDEEVNDQDLLKTDSTCKGNNNGPKVKVNAENVVSKEPPKASAWHLTLTHRVPKNNPVLIRRRYRNKPLTNEERKHRQRKDRFTKPNASERKASLKIHSILKLHETRDVFVRNTML</sequence>
<name>A0A9D4LK00_DREPO</name>
<reference evidence="2" key="1">
    <citation type="journal article" date="2019" name="bioRxiv">
        <title>The Genome of the Zebra Mussel, Dreissena polymorpha: A Resource for Invasive Species Research.</title>
        <authorList>
            <person name="McCartney M.A."/>
            <person name="Auch B."/>
            <person name="Kono T."/>
            <person name="Mallez S."/>
            <person name="Zhang Y."/>
            <person name="Obille A."/>
            <person name="Becker A."/>
            <person name="Abrahante J.E."/>
            <person name="Garbe J."/>
            <person name="Badalamenti J.P."/>
            <person name="Herman A."/>
            <person name="Mangelson H."/>
            <person name="Liachko I."/>
            <person name="Sullivan S."/>
            <person name="Sone E.D."/>
            <person name="Koren S."/>
            <person name="Silverstein K.A.T."/>
            <person name="Beckman K.B."/>
            <person name="Gohl D.M."/>
        </authorList>
    </citation>
    <scope>NUCLEOTIDE SEQUENCE</scope>
    <source>
        <strain evidence="2">Duluth1</strain>
        <tissue evidence="2">Whole animal</tissue>
    </source>
</reference>
<reference evidence="2" key="2">
    <citation type="submission" date="2020-11" db="EMBL/GenBank/DDBJ databases">
        <authorList>
            <person name="McCartney M.A."/>
            <person name="Auch B."/>
            <person name="Kono T."/>
            <person name="Mallez S."/>
            <person name="Becker A."/>
            <person name="Gohl D.M."/>
            <person name="Silverstein K.A.T."/>
            <person name="Koren S."/>
            <person name="Bechman K.B."/>
            <person name="Herman A."/>
            <person name="Abrahante J.E."/>
            <person name="Garbe J."/>
        </authorList>
    </citation>
    <scope>NUCLEOTIDE SEQUENCE</scope>
    <source>
        <strain evidence="2">Duluth1</strain>
        <tissue evidence="2">Whole animal</tissue>
    </source>
</reference>
<dbReference type="AlphaFoldDB" id="A0A9D4LK00"/>
<evidence type="ECO:0000313" key="2">
    <source>
        <dbReference type="EMBL" id="KAH3859420.1"/>
    </source>
</evidence>
<comment type="caution">
    <text evidence="2">The sequence shown here is derived from an EMBL/GenBank/DDBJ whole genome shotgun (WGS) entry which is preliminary data.</text>
</comment>
<accession>A0A9D4LK00</accession>
<evidence type="ECO:0000256" key="1">
    <source>
        <dbReference type="SAM" id="MobiDB-lite"/>
    </source>
</evidence>
<organism evidence="2 3">
    <name type="scientific">Dreissena polymorpha</name>
    <name type="common">Zebra mussel</name>
    <name type="synonym">Mytilus polymorpha</name>
    <dbReference type="NCBI Taxonomy" id="45954"/>
    <lineage>
        <taxon>Eukaryota</taxon>
        <taxon>Metazoa</taxon>
        <taxon>Spiralia</taxon>
        <taxon>Lophotrochozoa</taxon>
        <taxon>Mollusca</taxon>
        <taxon>Bivalvia</taxon>
        <taxon>Autobranchia</taxon>
        <taxon>Heteroconchia</taxon>
        <taxon>Euheterodonta</taxon>
        <taxon>Imparidentia</taxon>
        <taxon>Neoheterodontei</taxon>
        <taxon>Myida</taxon>
        <taxon>Dreissenoidea</taxon>
        <taxon>Dreissenidae</taxon>
        <taxon>Dreissena</taxon>
    </lineage>
</organism>
<keyword evidence="3" id="KW-1185">Reference proteome</keyword>
<feature type="compositionally biased region" description="Basic and acidic residues" evidence="1">
    <location>
        <begin position="232"/>
        <end position="253"/>
    </location>
</feature>
<protein>
    <submittedName>
        <fullName evidence="2">Uncharacterized protein</fullName>
    </submittedName>
</protein>
<feature type="region of interest" description="Disordered" evidence="1">
    <location>
        <begin position="227"/>
        <end position="253"/>
    </location>
</feature>